<gene>
    <name evidence="1" type="ORF">O9G_001621</name>
    <name evidence="2" type="ORF">ROZALSC1DRAFT_29892</name>
</gene>
<protein>
    <submittedName>
        <fullName evidence="1">Uncharacterized protein</fullName>
    </submittedName>
</protein>
<reference evidence="2" key="3">
    <citation type="submission" date="2018-08" db="EMBL/GenBank/DDBJ databases">
        <title>Leveraging single-cell genomics to expand the Fungal Tree of Life.</title>
        <authorList>
            <consortium name="DOE Joint Genome Institute"/>
            <person name="Ahrendt S.R."/>
            <person name="Quandt C.A."/>
            <person name="Ciobanu D."/>
            <person name="Clum A."/>
            <person name="Salamov A."/>
            <person name="Andreopoulos B."/>
            <person name="Cheng J.-F."/>
            <person name="Woyke T."/>
            <person name="Pelin A."/>
            <person name="Henrissat B."/>
            <person name="Reynolds N."/>
            <person name="Benny G.L."/>
            <person name="Smith M.E."/>
            <person name="James T.Y."/>
            <person name="Grigoriev I.V."/>
        </authorList>
    </citation>
    <scope>NUCLEOTIDE SEQUENCE</scope>
    <source>
        <strain evidence="2">CSF55</strain>
    </source>
</reference>
<dbReference type="OrthoDB" id="2098626at2759"/>
<dbReference type="Proteomes" id="UP000030755">
    <property type="component" value="Unassembled WGS sequence"/>
</dbReference>
<dbReference type="AlphaFoldDB" id="A0A075ASX1"/>
<evidence type="ECO:0000313" key="3">
    <source>
        <dbReference type="Proteomes" id="UP000030755"/>
    </source>
</evidence>
<evidence type="ECO:0000313" key="2">
    <source>
        <dbReference type="EMBL" id="RKP18430.1"/>
    </source>
</evidence>
<evidence type="ECO:0000313" key="4">
    <source>
        <dbReference type="Proteomes" id="UP000281549"/>
    </source>
</evidence>
<dbReference type="EMBL" id="KE561068">
    <property type="protein sequence ID" value="EPZ33270.1"/>
    <property type="molecule type" value="Genomic_DNA"/>
</dbReference>
<dbReference type="EMBL" id="ML005461">
    <property type="protein sequence ID" value="RKP18430.1"/>
    <property type="molecule type" value="Genomic_DNA"/>
</dbReference>
<name>A0A075ASX1_ROZAC</name>
<reference evidence="1 3" key="1">
    <citation type="journal article" date="2013" name="Curr. Biol.">
        <title>Shared signatures of parasitism and phylogenomics unite Cryptomycota and microsporidia.</title>
        <authorList>
            <person name="James T.Y."/>
            <person name="Pelin A."/>
            <person name="Bonen L."/>
            <person name="Ahrendt S."/>
            <person name="Sain D."/>
            <person name="Corradi N."/>
            <person name="Stajich J.E."/>
        </authorList>
    </citation>
    <scope>NUCLEOTIDE SEQUENCE [LARGE SCALE GENOMIC DNA]</scope>
    <source>
        <strain evidence="1 3">CSF55</strain>
        <strain evidence="1 3">CSF55</strain>
    </source>
</reference>
<sequence>MIETKRWALMNEALQNDADILDNKKKKSQITKHSVGYNLINFSPSENEKEAIDLKKMLLKNRSMKLYYKNNTLNPITGLEIKSNDNIEDDKWHRRY</sequence>
<evidence type="ECO:0000313" key="1">
    <source>
        <dbReference type="EMBL" id="EPZ33270.1"/>
    </source>
</evidence>
<reference evidence="4" key="2">
    <citation type="journal article" date="2018" name="Nat. Microbiol.">
        <title>Leveraging single-cell genomics to expand the fungal tree of life.</title>
        <authorList>
            <person name="Ahrendt S.R."/>
            <person name="Quandt C.A."/>
            <person name="Ciobanu D."/>
            <person name="Clum A."/>
            <person name="Salamov A."/>
            <person name="Andreopoulos B."/>
            <person name="Cheng J.F."/>
            <person name="Woyke T."/>
            <person name="Pelin A."/>
            <person name="Henrissat B."/>
            <person name="Reynolds N.K."/>
            <person name="Benny G.L."/>
            <person name="Smith M.E."/>
            <person name="James T.Y."/>
            <person name="Grigoriev I.V."/>
        </authorList>
    </citation>
    <scope>NUCLEOTIDE SEQUENCE [LARGE SCALE GENOMIC DNA]</scope>
    <source>
        <strain evidence="4">CSF55</strain>
    </source>
</reference>
<dbReference type="Proteomes" id="UP000281549">
    <property type="component" value="Unassembled WGS sequence"/>
</dbReference>
<keyword evidence="3" id="KW-1185">Reference proteome</keyword>
<dbReference type="HOGENOM" id="CLU_2360934_0_0_1"/>
<accession>A0A075ASX1</accession>
<proteinExistence type="predicted"/>
<organism evidence="1 3">
    <name type="scientific">Rozella allomycis (strain CSF55)</name>
    <dbReference type="NCBI Taxonomy" id="988480"/>
    <lineage>
        <taxon>Eukaryota</taxon>
        <taxon>Fungi</taxon>
        <taxon>Fungi incertae sedis</taxon>
        <taxon>Cryptomycota</taxon>
        <taxon>Cryptomycota incertae sedis</taxon>
        <taxon>Rozella</taxon>
    </lineage>
</organism>